<dbReference type="Proteomes" id="UP001596432">
    <property type="component" value="Unassembled WGS sequence"/>
</dbReference>
<reference evidence="1 2" key="1">
    <citation type="journal article" date="2019" name="Int. J. Syst. Evol. Microbiol.">
        <title>The Global Catalogue of Microorganisms (GCM) 10K type strain sequencing project: providing services to taxonomists for standard genome sequencing and annotation.</title>
        <authorList>
            <consortium name="The Broad Institute Genomics Platform"/>
            <consortium name="The Broad Institute Genome Sequencing Center for Infectious Disease"/>
            <person name="Wu L."/>
            <person name="Ma J."/>
        </authorList>
    </citation>
    <scope>NUCLEOTIDE SEQUENCE [LARGE SCALE GENOMIC DNA]</scope>
    <source>
        <strain evidence="1 2">XZYJT29</strain>
    </source>
</reference>
<evidence type="ECO:0000313" key="1">
    <source>
        <dbReference type="EMBL" id="MFC7142883.1"/>
    </source>
</evidence>
<keyword evidence="2" id="KW-1185">Reference proteome</keyword>
<name>A0ABD5Y639_9EURY</name>
<sequence length="368" mass="41709">MHGFQDGSAIEYGDVSWSGFKSLIDAEINNNTYSKARYKTVFCHKPPHQVLPQITDRHESANIKVAEEEEFYSVSVARTIERSDIEGGEREVEGSFALYQHGKSQIWTALTGYDPDFFKRGFKWVLKRAEPHISDLYADSEELREVLQRVEKELSVDITVDKTVVYSRDEGQINFQTRPYKQVFSDNKLTNGYVDKLNFTASRKGELFFDGFISREGVTKLNAGDPDLFNKYLVGSLVDIVSEKLEVLVDTSREEGGEITEIEVEFDEEVLRSPADNRELISALNDLTKTTMAVFHDNPYAHLSLVDFVDGSNHDIYVTGSNTVSIVPGYKGSVNSLIRVADQLSKEFHEGVMHVREEPNYDLTDFVA</sequence>
<proteinExistence type="predicted"/>
<dbReference type="EMBL" id="JBHTAS010000002">
    <property type="protein sequence ID" value="MFC7142883.1"/>
    <property type="molecule type" value="Genomic_DNA"/>
</dbReference>
<comment type="caution">
    <text evidence="1">The sequence shown here is derived from an EMBL/GenBank/DDBJ whole genome shotgun (WGS) entry which is preliminary data.</text>
</comment>
<organism evidence="1 2">
    <name type="scientific">Halosimplex aquaticum</name>
    <dbReference type="NCBI Taxonomy" id="3026162"/>
    <lineage>
        <taxon>Archaea</taxon>
        <taxon>Methanobacteriati</taxon>
        <taxon>Methanobacteriota</taxon>
        <taxon>Stenosarchaea group</taxon>
        <taxon>Halobacteria</taxon>
        <taxon>Halobacteriales</taxon>
        <taxon>Haloarculaceae</taxon>
        <taxon>Halosimplex</taxon>
    </lineage>
</organism>
<dbReference type="GeneID" id="78823245"/>
<evidence type="ECO:0000313" key="2">
    <source>
        <dbReference type="Proteomes" id="UP001596432"/>
    </source>
</evidence>
<dbReference type="AlphaFoldDB" id="A0ABD5Y639"/>
<gene>
    <name evidence="1" type="ORF">ACFQMA_24035</name>
</gene>
<accession>A0ABD5Y639</accession>
<dbReference type="RefSeq" id="WP_274326336.1">
    <property type="nucleotide sequence ID" value="NZ_CP118159.1"/>
</dbReference>
<protein>
    <submittedName>
        <fullName evidence="1">Uncharacterized protein</fullName>
    </submittedName>
</protein>